<keyword evidence="3" id="KW-1185">Reference proteome</keyword>
<dbReference type="InterPro" id="IPR010775">
    <property type="entry name" value="DUF1365"/>
</dbReference>
<organism evidence="2 3">
    <name type="scientific">Roseisalinus antarcticus</name>
    <dbReference type="NCBI Taxonomy" id="254357"/>
    <lineage>
        <taxon>Bacteria</taxon>
        <taxon>Pseudomonadati</taxon>
        <taxon>Pseudomonadota</taxon>
        <taxon>Alphaproteobacteria</taxon>
        <taxon>Rhodobacterales</taxon>
        <taxon>Roseobacteraceae</taxon>
        <taxon>Roseisalinus</taxon>
    </lineage>
</organism>
<dbReference type="Proteomes" id="UP000193900">
    <property type="component" value="Unassembled WGS sequence"/>
</dbReference>
<reference evidence="2 3" key="1">
    <citation type="submission" date="2017-03" db="EMBL/GenBank/DDBJ databases">
        <authorList>
            <person name="Afonso C.L."/>
            <person name="Miller P.J."/>
            <person name="Scott M.A."/>
            <person name="Spackman E."/>
            <person name="Goraichik I."/>
            <person name="Dimitrov K.M."/>
            <person name="Suarez D.L."/>
            <person name="Swayne D.E."/>
        </authorList>
    </citation>
    <scope>NUCLEOTIDE SEQUENCE [LARGE SCALE GENOMIC DNA]</scope>
    <source>
        <strain evidence="2 3">CECT 7023</strain>
    </source>
</reference>
<dbReference type="Pfam" id="PF07103">
    <property type="entry name" value="DUF1365"/>
    <property type="match status" value="1"/>
</dbReference>
<evidence type="ECO:0000256" key="1">
    <source>
        <dbReference type="SAM" id="MobiDB-lite"/>
    </source>
</evidence>
<dbReference type="RefSeq" id="WP_085878655.1">
    <property type="nucleotide sequence ID" value="NZ_FWFZ01000007.1"/>
</dbReference>
<protein>
    <recommendedName>
        <fullName evidence="4">Cyclopropane-fatty-acyl-phospholipid synthase</fullName>
    </recommendedName>
</protein>
<gene>
    <name evidence="2" type="ORF">ROA7023_01787</name>
</gene>
<sequence>MPDDAAQIGLRPGPREGSAAPAGLEHIAGETYHGRRGRTANAFRYSIDYILCNAEAATRGPLLFSRNSANLFGLRDSDHGGPRKAGQGAPWVREVLAAAGLDLPGPILLLAQPRVLGHVFNPVSFWLCHGADGVLRAVIAEVTNTFGDRHSYLCHHDDLRPVTGEDTLTSRKIFHVSPFQPIDGDYSFRFDIRRDRIDIRIGYRSESDDGVTATLSGLRRPLTNAGILRAALRRPLGSRRVLALIHWQALKLWWKGARFRARPEPPTDEVSR</sequence>
<dbReference type="PANTHER" id="PTHR33973:SF4">
    <property type="entry name" value="OS07G0153300 PROTEIN"/>
    <property type="match status" value="1"/>
</dbReference>
<feature type="region of interest" description="Disordered" evidence="1">
    <location>
        <begin position="1"/>
        <end position="21"/>
    </location>
</feature>
<dbReference type="EMBL" id="FWFZ01000007">
    <property type="protein sequence ID" value="SLN43643.1"/>
    <property type="molecule type" value="Genomic_DNA"/>
</dbReference>
<evidence type="ECO:0008006" key="4">
    <source>
        <dbReference type="Google" id="ProtNLM"/>
    </source>
</evidence>
<dbReference type="AlphaFoldDB" id="A0A1Y5SMM6"/>
<evidence type="ECO:0000313" key="2">
    <source>
        <dbReference type="EMBL" id="SLN43643.1"/>
    </source>
</evidence>
<evidence type="ECO:0000313" key="3">
    <source>
        <dbReference type="Proteomes" id="UP000193900"/>
    </source>
</evidence>
<name>A0A1Y5SMM6_9RHOB</name>
<accession>A0A1Y5SMM6</accession>
<proteinExistence type="predicted"/>
<dbReference type="OrthoDB" id="9778801at2"/>
<dbReference type="PANTHER" id="PTHR33973">
    <property type="entry name" value="OS07G0153300 PROTEIN"/>
    <property type="match status" value="1"/>
</dbReference>